<dbReference type="GO" id="GO:0048039">
    <property type="term" value="F:ubiquinone binding"/>
    <property type="evidence" value="ECO:0007669"/>
    <property type="project" value="TreeGrafter"/>
</dbReference>
<dbReference type="PANTHER" id="PTHR13337:SF2">
    <property type="entry name" value="SUCCINATE DEHYDROGENASE [UBIQUINONE] CYTOCHROME B SMALL SUBUNIT, MITOCHONDRIAL"/>
    <property type="match status" value="1"/>
</dbReference>
<dbReference type="GO" id="GO:0046872">
    <property type="term" value="F:metal ion binding"/>
    <property type="evidence" value="ECO:0007669"/>
    <property type="project" value="UniProtKB-KW"/>
</dbReference>
<dbReference type="CDD" id="cd03496">
    <property type="entry name" value="SQR_TypeC_CybS"/>
    <property type="match status" value="1"/>
</dbReference>
<proteinExistence type="inferred from homology"/>
<keyword evidence="8 12" id="KW-0496">Mitochondrion</keyword>
<evidence type="ECO:0000256" key="7">
    <source>
        <dbReference type="ARBA" id="ARBA00022989"/>
    </source>
</evidence>
<dbReference type="InterPro" id="IPR007992">
    <property type="entry name" value="CybS"/>
</dbReference>
<keyword evidence="14" id="KW-1185">Reference proteome</keyword>
<evidence type="ECO:0000256" key="3">
    <source>
        <dbReference type="ARBA" id="ARBA00022448"/>
    </source>
</evidence>
<dbReference type="AlphaFoldDB" id="A0A4P9VYA4"/>
<keyword evidence="5 12" id="KW-0999">Mitochondrion inner membrane</keyword>
<evidence type="ECO:0000256" key="10">
    <source>
        <dbReference type="PIRSR" id="PIRSR607992-1"/>
    </source>
</evidence>
<comment type="similarity">
    <text evidence="2 12">Belongs to the CybS family.</text>
</comment>
<evidence type="ECO:0000256" key="1">
    <source>
        <dbReference type="ARBA" id="ARBA00004448"/>
    </source>
</evidence>
<feature type="binding site" evidence="10">
    <location>
        <position position="55"/>
    </location>
    <ligand>
        <name>a ubiquinone</name>
        <dbReference type="ChEBI" id="CHEBI:16389"/>
        <note>ligand shared with IP/SDHB</note>
    </ligand>
</feature>
<dbReference type="GO" id="GO:0005743">
    <property type="term" value="C:mitochondrial inner membrane"/>
    <property type="evidence" value="ECO:0007669"/>
    <property type="project" value="UniProtKB-SubCell"/>
</dbReference>
<feature type="transmembrane region" description="Helical" evidence="12">
    <location>
        <begin position="64"/>
        <end position="84"/>
    </location>
</feature>
<keyword evidence="11" id="KW-0408">Iron</keyword>
<dbReference type="InterPro" id="IPR034804">
    <property type="entry name" value="SQR/QFR_C/D"/>
</dbReference>
<organism evidence="13 14">
    <name type="scientific">Blyttiomyces helicus</name>
    <dbReference type="NCBI Taxonomy" id="388810"/>
    <lineage>
        <taxon>Eukaryota</taxon>
        <taxon>Fungi</taxon>
        <taxon>Fungi incertae sedis</taxon>
        <taxon>Chytridiomycota</taxon>
        <taxon>Chytridiomycota incertae sedis</taxon>
        <taxon>Chytridiomycetes</taxon>
        <taxon>Chytridiomycetes incertae sedis</taxon>
        <taxon>Blyttiomyces</taxon>
    </lineage>
</organism>
<evidence type="ECO:0000256" key="2">
    <source>
        <dbReference type="ARBA" id="ARBA00007294"/>
    </source>
</evidence>
<dbReference type="PANTHER" id="PTHR13337">
    <property type="entry name" value="SUCCINATE DEHYDROGENASE"/>
    <property type="match status" value="1"/>
</dbReference>
<evidence type="ECO:0000313" key="14">
    <source>
        <dbReference type="Proteomes" id="UP000269721"/>
    </source>
</evidence>
<feature type="non-terminal residue" evidence="13">
    <location>
        <position position="1"/>
    </location>
</feature>
<dbReference type="Gene3D" id="1.20.1300.10">
    <property type="entry name" value="Fumarate reductase/succinate dehydrogenase, transmembrane subunit"/>
    <property type="match status" value="1"/>
</dbReference>
<comment type="caution">
    <text evidence="12">Lacks conserved residue(s) required for the propagation of feature annotation.</text>
</comment>
<gene>
    <name evidence="13" type="ORF">BDK51DRAFT_17632</name>
</gene>
<accession>A0A4P9VYA4</accession>
<protein>
    <recommendedName>
        <fullName evidence="12">Succinate dehydrogenase [ubiquinone] cytochrome b small subunit</fullName>
    </recommendedName>
</protein>
<comment type="subcellular location">
    <subcellularLocation>
        <location evidence="1 12">Mitochondrion inner membrane</location>
        <topology evidence="1 12">Multi-pass membrane protein</topology>
    </subcellularLocation>
</comment>
<dbReference type="Proteomes" id="UP000269721">
    <property type="component" value="Unassembled WGS sequence"/>
</dbReference>
<evidence type="ECO:0000256" key="5">
    <source>
        <dbReference type="ARBA" id="ARBA00022792"/>
    </source>
</evidence>
<dbReference type="EMBL" id="ML002128">
    <property type="protein sequence ID" value="RKO82756.1"/>
    <property type="molecule type" value="Genomic_DNA"/>
</dbReference>
<keyword evidence="3" id="KW-0813">Transport</keyword>
<evidence type="ECO:0000256" key="11">
    <source>
        <dbReference type="PIRSR" id="PIRSR607992-2"/>
    </source>
</evidence>
<evidence type="ECO:0000256" key="12">
    <source>
        <dbReference type="RuleBase" id="RU364031"/>
    </source>
</evidence>
<keyword evidence="11" id="KW-0479">Metal-binding</keyword>
<sequence length="105" mass="11536">HGSYHWNFERGLSIVTLPLMIGAYAVGPQPYIDLALGVVIPLHTHIGFGAIIEDYLPQRRTGVIYKLANGTLYVATGLVLYGAYQFNTNDIGITAFVGRLWTGKQ</sequence>
<dbReference type="GO" id="GO:0006099">
    <property type="term" value="P:tricarboxylic acid cycle"/>
    <property type="evidence" value="ECO:0007669"/>
    <property type="project" value="TreeGrafter"/>
</dbReference>
<dbReference type="GO" id="GO:0006121">
    <property type="term" value="P:mitochondrial electron transport, succinate to ubiquinone"/>
    <property type="evidence" value="ECO:0007669"/>
    <property type="project" value="TreeGrafter"/>
</dbReference>
<dbReference type="Pfam" id="PF05328">
    <property type="entry name" value="CybS"/>
    <property type="match status" value="1"/>
</dbReference>
<feature type="binding site" description="axial binding residue" evidence="11">
    <location>
        <position position="43"/>
    </location>
    <ligand>
        <name>heme b</name>
        <dbReference type="ChEBI" id="CHEBI:60344"/>
        <note>ligand shared with SDHC</note>
    </ligand>
    <ligandPart>
        <name>Fe</name>
        <dbReference type="ChEBI" id="CHEBI:18248"/>
    </ligandPart>
</feature>
<keyword evidence="7 12" id="KW-1133">Transmembrane helix</keyword>
<keyword evidence="6 12" id="KW-0809">Transit peptide</keyword>
<evidence type="ECO:0000256" key="8">
    <source>
        <dbReference type="ARBA" id="ARBA00023128"/>
    </source>
</evidence>
<keyword evidence="9 12" id="KW-0472">Membrane</keyword>
<name>A0A4P9VYA4_9FUNG</name>
<keyword evidence="4 12" id="KW-0812">Transmembrane</keyword>
<evidence type="ECO:0000313" key="13">
    <source>
        <dbReference type="EMBL" id="RKO82756.1"/>
    </source>
</evidence>
<dbReference type="GO" id="GO:0020037">
    <property type="term" value="F:heme binding"/>
    <property type="evidence" value="ECO:0007669"/>
    <property type="project" value="TreeGrafter"/>
</dbReference>
<evidence type="ECO:0000256" key="6">
    <source>
        <dbReference type="ARBA" id="ARBA00022946"/>
    </source>
</evidence>
<dbReference type="OrthoDB" id="18577at2759"/>
<evidence type="ECO:0000256" key="9">
    <source>
        <dbReference type="ARBA" id="ARBA00023136"/>
    </source>
</evidence>
<evidence type="ECO:0000256" key="4">
    <source>
        <dbReference type="ARBA" id="ARBA00022692"/>
    </source>
</evidence>
<reference evidence="14" key="1">
    <citation type="journal article" date="2018" name="Nat. Microbiol.">
        <title>Leveraging single-cell genomics to expand the fungal tree of life.</title>
        <authorList>
            <person name="Ahrendt S.R."/>
            <person name="Quandt C.A."/>
            <person name="Ciobanu D."/>
            <person name="Clum A."/>
            <person name="Salamov A."/>
            <person name="Andreopoulos B."/>
            <person name="Cheng J.F."/>
            <person name="Woyke T."/>
            <person name="Pelin A."/>
            <person name="Henrissat B."/>
            <person name="Reynolds N.K."/>
            <person name="Benny G.L."/>
            <person name="Smith M.E."/>
            <person name="James T.Y."/>
            <person name="Grigoriev I.V."/>
        </authorList>
    </citation>
    <scope>NUCLEOTIDE SEQUENCE [LARGE SCALE GENOMIC DNA]</scope>
</reference>